<feature type="domain" description="Ionotropic glutamate receptor L-glutamate and glycine-binding" evidence="14">
    <location>
        <begin position="198"/>
        <end position="260"/>
    </location>
</feature>
<evidence type="ECO:0000256" key="11">
    <source>
        <dbReference type="ARBA" id="ARBA00023303"/>
    </source>
</evidence>
<name>A0A1I8B852_MELHA</name>
<dbReference type="WBParaSite" id="MhA1_Contig1534.frz3.gene20">
    <property type="protein sequence ID" value="MhA1_Contig1534.frz3.gene20"/>
    <property type="gene ID" value="MhA1_Contig1534.frz3.gene20"/>
</dbReference>
<dbReference type="FunFam" id="3.40.190.10:FF:000024">
    <property type="entry name" value="Glutamate receptor, ionotropic, delta 1"/>
    <property type="match status" value="1"/>
</dbReference>
<evidence type="ECO:0000256" key="12">
    <source>
        <dbReference type="SAM" id="Phobius"/>
    </source>
</evidence>
<evidence type="ECO:0000256" key="7">
    <source>
        <dbReference type="ARBA" id="ARBA00023136"/>
    </source>
</evidence>
<reference evidence="16" key="1">
    <citation type="submission" date="2016-11" db="UniProtKB">
        <authorList>
            <consortium name="WormBaseParasite"/>
        </authorList>
    </citation>
    <scope>IDENTIFICATION</scope>
</reference>
<keyword evidence="6" id="KW-0406">Ion transport</keyword>
<dbReference type="PANTHER" id="PTHR18966">
    <property type="entry name" value="IONOTROPIC GLUTAMATE RECEPTOR"/>
    <property type="match status" value="1"/>
</dbReference>
<evidence type="ECO:0000256" key="9">
    <source>
        <dbReference type="ARBA" id="ARBA00023180"/>
    </source>
</evidence>
<keyword evidence="9" id="KW-0325">Glycoprotein</keyword>
<dbReference type="Proteomes" id="UP000095281">
    <property type="component" value="Unplaced"/>
</dbReference>
<keyword evidence="5 12" id="KW-1133">Transmembrane helix</keyword>
<evidence type="ECO:0000256" key="6">
    <source>
        <dbReference type="ARBA" id="ARBA00023065"/>
    </source>
</evidence>
<evidence type="ECO:0000313" key="15">
    <source>
        <dbReference type="Proteomes" id="UP000095281"/>
    </source>
</evidence>
<evidence type="ECO:0000256" key="4">
    <source>
        <dbReference type="ARBA" id="ARBA00022692"/>
    </source>
</evidence>
<evidence type="ECO:0000259" key="14">
    <source>
        <dbReference type="SMART" id="SM00918"/>
    </source>
</evidence>
<dbReference type="AlphaFoldDB" id="A0A1I8B852"/>
<protein>
    <submittedName>
        <fullName evidence="16">Lig_chan-Glu_bd domain-containing protein</fullName>
    </submittedName>
</protein>
<comment type="similarity">
    <text evidence="2">Belongs to the glutamate-gated ion channel (TC 1.A.10.1) family.</text>
</comment>
<keyword evidence="8" id="KW-0675">Receptor</keyword>
<organism evidence="15 16">
    <name type="scientific">Meloidogyne hapla</name>
    <name type="common">Root-knot nematode worm</name>
    <dbReference type="NCBI Taxonomy" id="6305"/>
    <lineage>
        <taxon>Eukaryota</taxon>
        <taxon>Metazoa</taxon>
        <taxon>Ecdysozoa</taxon>
        <taxon>Nematoda</taxon>
        <taxon>Chromadorea</taxon>
        <taxon>Rhabditida</taxon>
        <taxon>Tylenchina</taxon>
        <taxon>Tylenchomorpha</taxon>
        <taxon>Tylenchoidea</taxon>
        <taxon>Meloidogynidae</taxon>
        <taxon>Meloidogyninae</taxon>
        <taxon>Meloidogyne</taxon>
    </lineage>
</organism>
<comment type="subcellular location">
    <subcellularLocation>
        <location evidence="1">Membrane</location>
        <topology evidence="1">Multi-pass membrane protein</topology>
    </subcellularLocation>
</comment>
<evidence type="ECO:0000256" key="2">
    <source>
        <dbReference type="ARBA" id="ARBA00008685"/>
    </source>
</evidence>
<feature type="domain" description="Ionotropic glutamate receptor C-terminal" evidence="13">
    <location>
        <begin position="192"/>
        <end position="389"/>
    </location>
</feature>
<dbReference type="Pfam" id="PF10613">
    <property type="entry name" value="Lig_chan-Glu_bd"/>
    <property type="match status" value="1"/>
</dbReference>
<dbReference type="Gene3D" id="3.40.190.10">
    <property type="entry name" value="Periplasmic binding protein-like II"/>
    <property type="match status" value="2"/>
</dbReference>
<keyword evidence="15" id="KW-1185">Reference proteome</keyword>
<dbReference type="InterPro" id="IPR001320">
    <property type="entry name" value="Iontro_rcpt_C"/>
</dbReference>
<evidence type="ECO:0000313" key="16">
    <source>
        <dbReference type="WBParaSite" id="MhA1_Contig1534.frz3.gene20"/>
    </source>
</evidence>
<dbReference type="SUPFAM" id="SSF53850">
    <property type="entry name" value="Periplasmic binding protein-like II"/>
    <property type="match status" value="1"/>
</dbReference>
<dbReference type="SMART" id="SM00079">
    <property type="entry name" value="PBPe"/>
    <property type="match status" value="1"/>
</dbReference>
<dbReference type="InterPro" id="IPR015683">
    <property type="entry name" value="Ionotropic_Glu_rcpt"/>
</dbReference>
<dbReference type="GO" id="GO:0016020">
    <property type="term" value="C:membrane"/>
    <property type="evidence" value="ECO:0007669"/>
    <property type="project" value="UniProtKB-SubCell"/>
</dbReference>
<evidence type="ECO:0000256" key="1">
    <source>
        <dbReference type="ARBA" id="ARBA00004141"/>
    </source>
</evidence>
<dbReference type="Gene3D" id="1.10.287.70">
    <property type="match status" value="1"/>
</dbReference>
<proteinExistence type="inferred from homology"/>
<dbReference type="GO" id="GO:0015276">
    <property type="term" value="F:ligand-gated monoatomic ion channel activity"/>
    <property type="evidence" value="ECO:0007669"/>
    <property type="project" value="InterPro"/>
</dbReference>
<keyword evidence="7 12" id="KW-0472">Membrane</keyword>
<evidence type="ECO:0000256" key="3">
    <source>
        <dbReference type="ARBA" id="ARBA00022448"/>
    </source>
</evidence>
<keyword evidence="10" id="KW-1071">Ligand-gated ion channel</keyword>
<evidence type="ECO:0000256" key="5">
    <source>
        <dbReference type="ARBA" id="ARBA00022989"/>
    </source>
</evidence>
<keyword evidence="11" id="KW-0407">Ion channel</keyword>
<feature type="transmembrane region" description="Helical" evidence="12">
    <location>
        <begin position="423"/>
        <end position="442"/>
    </location>
</feature>
<dbReference type="FunFam" id="3.40.190.10:FF:000160">
    <property type="entry name" value="GLutamate Receptor family (AMPA)"/>
    <property type="match status" value="1"/>
</dbReference>
<keyword evidence="3" id="KW-0813">Transport</keyword>
<evidence type="ECO:0000256" key="10">
    <source>
        <dbReference type="ARBA" id="ARBA00023286"/>
    </source>
</evidence>
<dbReference type="InterPro" id="IPR019594">
    <property type="entry name" value="Glu/Gly-bd"/>
</dbReference>
<dbReference type="SMART" id="SM00918">
    <property type="entry name" value="Lig_chan-Glu_bd"/>
    <property type="match status" value="1"/>
</dbReference>
<keyword evidence="4 12" id="KW-0812">Transmembrane</keyword>
<sequence>MNGSLDPSEEENFLLHLVPGFVVFDNIIPELIYLLNMTGPIVVIFDEQSENLIHDWRKPFTALPVPVRFEKMFSDLSAASMHIKQLSDKAKYNVFIVASAKSAELNFSRTLKTKLPVSLKLCNDFSSFQYLNTPETNKIPQMEEKISLKQLILDIPPQECCEFGSYELYFGDCYYQQEPFVQFASEHPSTISLERPRPCASEEPVRLINGQLVEGYCIDMLKMLKLALNFTFDLYLVGDGKFGSIDENGNWDGLIGELVVGRAEIAIGPISILAERENDIDFTVPFYDLVGLSILIKRSEECLWFCMTSLTPQGGGEAPKNISGRLVAATWWLFGYYNILLPIGPEFSRKPYAIAVQTDHVLKEPLSQAILKLQNERRLETCKERWWHRNEHAKECESSDDDSNGISVQNIGGVFLETIDKKVILAGICISMLILLCEYIYYSRFQDANDVIRGTNKHLAQITGGFNCISALNYLREKKASKYSQEQHKNYQCQQFTNSAFNVD</sequence>
<evidence type="ECO:0000256" key="8">
    <source>
        <dbReference type="ARBA" id="ARBA00023170"/>
    </source>
</evidence>
<evidence type="ECO:0000259" key="13">
    <source>
        <dbReference type="SMART" id="SM00079"/>
    </source>
</evidence>
<accession>A0A1I8B852</accession>